<keyword evidence="2" id="KW-0418">Kinase</keyword>
<dbReference type="Gene3D" id="1.25.40.340">
    <property type="match status" value="1"/>
</dbReference>
<dbReference type="PANTHER" id="PTHR28629:SF4">
    <property type="entry name" value="TRIOKINASE_FMN CYCLASE"/>
    <property type="match status" value="1"/>
</dbReference>
<dbReference type="OMA" id="FFRRWMT"/>
<dbReference type="InterPro" id="IPR036117">
    <property type="entry name" value="DhaL_dom_sf"/>
</dbReference>
<dbReference type="GO" id="GO:0019563">
    <property type="term" value="P:glycerol catabolic process"/>
    <property type="evidence" value="ECO:0007669"/>
    <property type="project" value="TreeGrafter"/>
</dbReference>
<dbReference type="Proteomes" id="UP000253915">
    <property type="component" value="Unassembled WGS sequence"/>
</dbReference>
<evidence type="ECO:0000256" key="1">
    <source>
        <dbReference type="ARBA" id="ARBA00022679"/>
    </source>
</evidence>
<gene>
    <name evidence="5" type="ORF">C1853_00325</name>
    <name evidence="4" type="ORF">C1871_03000</name>
</gene>
<evidence type="ECO:0000313" key="6">
    <source>
        <dbReference type="Proteomes" id="UP000253857"/>
    </source>
</evidence>
<dbReference type="SUPFAM" id="SSF101473">
    <property type="entry name" value="DhaL-like"/>
    <property type="match status" value="1"/>
</dbReference>
<evidence type="ECO:0000313" key="4">
    <source>
        <dbReference type="EMBL" id="RDB88417.1"/>
    </source>
</evidence>
<feature type="domain" description="DhaL" evidence="3">
    <location>
        <begin position="5"/>
        <end position="206"/>
    </location>
</feature>
<organism evidence="4 6">
    <name type="scientific">Eggerthella lenta</name>
    <name type="common">Eubacterium lentum</name>
    <dbReference type="NCBI Taxonomy" id="84112"/>
    <lineage>
        <taxon>Bacteria</taxon>
        <taxon>Bacillati</taxon>
        <taxon>Actinomycetota</taxon>
        <taxon>Coriobacteriia</taxon>
        <taxon>Eggerthellales</taxon>
        <taxon>Eggerthellaceae</taxon>
        <taxon>Eggerthella</taxon>
    </lineage>
</organism>
<accession>A0A369NEC3</accession>
<evidence type="ECO:0000313" key="5">
    <source>
        <dbReference type="EMBL" id="RDC41533.1"/>
    </source>
</evidence>
<dbReference type="GO" id="GO:0005829">
    <property type="term" value="C:cytosol"/>
    <property type="evidence" value="ECO:0007669"/>
    <property type="project" value="TreeGrafter"/>
</dbReference>
<reference evidence="6 7" key="1">
    <citation type="journal article" date="2018" name="Elife">
        <title>Discovery and characterization of a prevalent human gut bacterial enzyme sufficient for the inactivation of a family of plant toxins.</title>
        <authorList>
            <person name="Koppel N."/>
            <person name="Bisanz J.E."/>
            <person name="Pandelia M.E."/>
            <person name="Turnbaugh P.J."/>
            <person name="Balskus E.P."/>
        </authorList>
    </citation>
    <scope>NUCLEOTIDE SEQUENCE [LARGE SCALE GENOMIC DNA]</scope>
    <source>
        <strain evidence="5 7">16A</strain>
        <strain evidence="4 6">FAA1-1-60AUCSF</strain>
    </source>
</reference>
<dbReference type="EMBL" id="PPTY01000002">
    <property type="protein sequence ID" value="RDB88417.1"/>
    <property type="molecule type" value="Genomic_DNA"/>
</dbReference>
<evidence type="ECO:0000259" key="3">
    <source>
        <dbReference type="PROSITE" id="PS51480"/>
    </source>
</evidence>
<dbReference type="PANTHER" id="PTHR28629">
    <property type="entry name" value="TRIOKINASE/FMN CYCLASE"/>
    <property type="match status" value="1"/>
</dbReference>
<evidence type="ECO:0000256" key="2">
    <source>
        <dbReference type="ARBA" id="ARBA00022777"/>
    </source>
</evidence>
<dbReference type="FunFam" id="1.25.40.340:FF:000002">
    <property type="entry name" value="Dihydroxyacetone kinase, L subunit"/>
    <property type="match status" value="1"/>
</dbReference>
<name>A0A369NEC3_EGGLN</name>
<proteinExistence type="predicted"/>
<protein>
    <submittedName>
        <fullName evidence="4">DAK2 domain-containing protein</fullName>
    </submittedName>
</protein>
<dbReference type="InterPro" id="IPR050861">
    <property type="entry name" value="Dihydroxyacetone_Kinase"/>
</dbReference>
<evidence type="ECO:0000313" key="7">
    <source>
        <dbReference type="Proteomes" id="UP000253915"/>
    </source>
</evidence>
<dbReference type="GO" id="GO:0004371">
    <property type="term" value="F:glycerone kinase activity"/>
    <property type="evidence" value="ECO:0007669"/>
    <property type="project" value="InterPro"/>
</dbReference>
<sequence length="213" mass="22300">MIDRGTCKTMLRESARLMLEHAERLSDIDSRFGDGDHGITVTKIAKLVNERIEAWDDASIKDFLDDLGMDVMAVRGGSAGPLYGTLIGGLGAQLGDDENELSADAVRRMFAGCLAEMQDITTAQVGDKTMMDALIPAVKAAQACAAPDDGPVDVLMAAAEAAEEGARASEGFASKFGRARSYGDRTIGTPDAGAVSTSLFLRGLANGASLPRS</sequence>
<comment type="caution">
    <text evidence="4">The sequence shown here is derived from an EMBL/GenBank/DDBJ whole genome shotgun (WGS) entry which is preliminary data.</text>
</comment>
<dbReference type="AlphaFoldDB" id="A0A369NEC3"/>
<dbReference type="EMBL" id="PPUQ01000001">
    <property type="protein sequence ID" value="RDC41533.1"/>
    <property type="molecule type" value="Genomic_DNA"/>
</dbReference>
<dbReference type="RefSeq" id="WP_015760481.1">
    <property type="nucleotide sequence ID" value="NZ_AP031442.1"/>
</dbReference>
<dbReference type="PROSITE" id="PS51480">
    <property type="entry name" value="DHAL"/>
    <property type="match status" value="1"/>
</dbReference>
<dbReference type="Proteomes" id="UP000253857">
    <property type="component" value="Unassembled WGS sequence"/>
</dbReference>
<dbReference type="InterPro" id="IPR004007">
    <property type="entry name" value="DhaL_dom"/>
</dbReference>
<dbReference type="SMART" id="SM01120">
    <property type="entry name" value="Dak2"/>
    <property type="match status" value="1"/>
</dbReference>
<dbReference type="Pfam" id="PF02734">
    <property type="entry name" value="Dak2"/>
    <property type="match status" value="1"/>
</dbReference>
<keyword evidence="1" id="KW-0808">Transferase</keyword>